<evidence type="ECO:0000313" key="2">
    <source>
        <dbReference type="EMBL" id="WWC86127.1"/>
    </source>
</evidence>
<sequence length="1556" mass="175965">MPTWATVPKDTSKDKEELQVEKSKASSSTSEKVTNTSKAKSFTPAKSKQSTSKRKQVKAAEKNKETTIRKGEGKEENVKRQGHFGLLDAVIPKQAPPLIFSEKTNDDGESSSSRKGQSEPTRKHTPGSLSFTKSAPTSSAQRKRGGGRKSNSASKDRKGKEKEKEKEDEQDDGEYNEHGFWIPAPKPPKAPASENHDTPVLDDVDVVSLEKEGQATPTYKSKGKGRGKQVPDSSPSPPPTKLKTPALARSVADPKITQAQETPLPPPLPLPQNRGPRNKKDPHFLLDRTAREDINRQLKHHAQDKVVQQEPLFLPNLSPDTVESDHPPQILQNEETEEDENVESPVERPVTRRSITRERSYRANTDEDYDTEPGGGIPPPSFLVRRREMEQAKIAKKRSDKEEKHRGRHSSRTPQPASAETTELVPCSDDEAPLPTRHFGIEITPFVDNSPSPHSKRKSKPSSRKTKRYGKGRSHAYQHGYPLLYGKEKSSTLTPPPPLAEKSSYRGAKRKGSTSGWIDNDPSSDSNDEEDGVAALYAWDHGERSRTGKKKKRWTRNGPPPDQRLLGLFGEDEDQPHRFRHKRGRTPKFRVSEVLRLNEYERGQYNEDDDDDDGFDHDAERRRKKRRKKDIVKRHHVAAKNQPKLNMTRNNSCQARVTGYLEKVGQTLTLPKRPLHDSKAVRGKSYKRMQGVPLYACKPIDTISYTDYVKRYKEDPPSKSESNSSKSNPSNPHREQLGRRIDELLAAGRKSRFERGIRRQRPITRDITPRLPLVTLKPSQDDPQILDAIDVEPSKPINRRRRGSSLGNPLVPKNVPRLRFTKDEPPSNDGNDRTETGTNTNTNSRSIESSEPRDAASVLGHLFPIQTSKSPKKREMPQAFRQNDKLNSPEIELSDDTPENDSENPQNHYHTADPIIEYTQESSQVPQAEQNQTTMPDDFARPAPKPMWQLPDDDVSRPAIDELAENQSQLQDEGNHVHTPDATINDEADVPGINFLPQVNREDILPQKQTEYDQQEANQPEIPNLDNDNDAEMVFGSQINWEYIGNQIGPSQWERLDADLAEREVEMESKRNNKSASTSQHEVGRICTSNDTTNTAQEDALDQLFPTKENQGLPIQPKRSQATARRMTGMEITEQLLQRPILPSIAQNIGKTFINTNTNTNTNTNSNSNCNVNSSGERRSVGNTSRRARREEREKRVREKRSKAKRKEVQTKLDFTSRSSISRSRNEMSDDDDVSLRYGDAQEITMDDHIDIPPQQAEANGIKRNLTLSEEYRNIHPSANQTTLNARATAPSRFSLGNQPVIRNYREAVQPSIKALEERNSRSSQEALTKVFVPPITRKIGKIISRDEEDMRSAVYEPTQVSTVIPPAAQGSISVSRTTSTSRSRSKSKSRANSLRNPENQKKFIGQWTSEIEPIPQGQQDTFIPRYHVNPSEDPRNDTRGLNDSYHNDHNLINEAKNTEIDSIDNEFDDNDWMDWVTYEADTRRNQGGNPFENDSRTCGSTPQATGHDFTYQNQFQYQYPNQNQSISNHNSTNVENTSRKGKRRMSAADWVDSQP</sequence>
<feature type="region of interest" description="Disordered" evidence="1">
    <location>
        <begin position="1367"/>
        <end position="1401"/>
    </location>
</feature>
<feature type="region of interest" description="Disordered" evidence="1">
    <location>
        <begin position="713"/>
        <end position="739"/>
    </location>
</feature>
<feature type="compositionally biased region" description="Polar residues" evidence="1">
    <location>
        <begin position="1213"/>
        <end position="1223"/>
    </location>
</feature>
<feature type="region of interest" description="Disordered" evidence="1">
    <location>
        <begin position="1484"/>
        <end position="1508"/>
    </location>
</feature>
<feature type="compositionally biased region" description="Basic and acidic residues" evidence="1">
    <location>
        <begin position="385"/>
        <end position="405"/>
    </location>
</feature>
<evidence type="ECO:0000313" key="3">
    <source>
        <dbReference type="Proteomes" id="UP001355207"/>
    </source>
</evidence>
<feature type="compositionally biased region" description="Basic and acidic residues" evidence="1">
    <location>
        <begin position="278"/>
        <end position="304"/>
    </location>
</feature>
<feature type="region of interest" description="Disordered" evidence="1">
    <location>
        <begin position="1064"/>
        <end position="1091"/>
    </location>
</feature>
<feature type="compositionally biased region" description="Polar residues" evidence="1">
    <location>
        <begin position="836"/>
        <end position="847"/>
    </location>
</feature>
<feature type="compositionally biased region" description="Low complexity" evidence="1">
    <location>
        <begin position="719"/>
        <end position="731"/>
    </location>
</feature>
<feature type="region of interest" description="Disordered" evidence="1">
    <location>
        <begin position="792"/>
        <end position="909"/>
    </location>
</feature>
<feature type="compositionally biased region" description="Polar residues" evidence="1">
    <location>
        <begin position="1526"/>
        <end position="1537"/>
    </location>
</feature>
<feature type="compositionally biased region" description="Basic and acidic residues" evidence="1">
    <location>
        <begin position="590"/>
        <end position="605"/>
    </location>
</feature>
<feature type="compositionally biased region" description="Polar residues" evidence="1">
    <location>
        <begin position="412"/>
        <end position="421"/>
    </location>
</feature>
<feature type="compositionally biased region" description="Low complexity" evidence="1">
    <location>
        <begin position="25"/>
        <end position="34"/>
    </location>
</feature>
<feature type="compositionally biased region" description="Basic residues" evidence="1">
    <location>
        <begin position="622"/>
        <end position="635"/>
    </location>
</feature>
<feature type="region of interest" description="Disordered" evidence="1">
    <location>
        <begin position="1157"/>
        <end position="1233"/>
    </location>
</feature>
<dbReference type="Proteomes" id="UP001355207">
    <property type="component" value="Chromosome 1"/>
</dbReference>
<feature type="compositionally biased region" description="Basic and acidic residues" evidence="1">
    <location>
        <begin position="10"/>
        <end position="24"/>
    </location>
</feature>
<feature type="compositionally biased region" description="Acidic residues" evidence="1">
    <location>
        <begin position="892"/>
        <end position="902"/>
    </location>
</feature>
<feature type="compositionally biased region" description="Basic and acidic residues" evidence="1">
    <location>
        <begin position="58"/>
        <end position="79"/>
    </location>
</feature>
<name>A0AAX4JMT3_9TREE</name>
<feature type="compositionally biased region" description="Acidic residues" evidence="1">
    <location>
        <begin position="606"/>
        <end position="615"/>
    </location>
</feature>
<proteinExistence type="predicted"/>
<accession>A0AAX4JMT3</accession>
<dbReference type="GeneID" id="91091670"/>
<feature type="region of interest" description="Disordered" evidence="1">
    <location>
        <begin position="1523"/>
        <end position="1556"/>
    </location>
</feature>
<feature type="compositionally biased region" description="Polar residues" evidence="1">
    <location>
        <begin position="1074"/>
        <end position="1091"/>
    </location>
</feature>
<dbReference type="EMBL" id="CP144098">
    <property type="protein sequence ID" value="WWC86127.1"/>
    <property type="molecule type" value="Genomic_DNA"/>
</dbReference>
<organism evidence="2 3">
    <name type="scientific">Kwoniella dendrophila CBS 6074</name>
    <dbReference type="NCBI Taxonomy" id="1295534"/>
    <lineage>
        <taxon>Eukaryota</taxon>
        <taxon>Fungi</taxon>
        <taxon>Dikarya</taxon>
        <taxon>Basidiomycota</taxon>
        <taxon>Agaricomycotina</taxon>
        <taxon>Tremellomycetes</taxon>
        <taxon>Tremellales</taxon>
        <taxon>Cryptococcaceae</taxon>
        <taxon>Kwoniella</taxon>
    </lineage>
</organism>
<protein>
    <submittedName>
        <fullName evidence="2">Uncharacterized protein</fullName>
    </submittedName>
</protein>
<feature type="region of interest" description="Disordered" evidence="1">
    <location>
        <begin position="1105"/>
        <end position="1125"/>
    </location>
</feature>
<feature type="compositionally biased region" description="Basic residues" evidence="1">
    <location>
        <begin position="454"/>
        <end position="476"/>
    </location>
</feature>
<gene>
    <name evidence="2" type="ORF">L201_000998</name>
</gene>
<feature type="compositionally biased region" description="Basic and acidic residues" evidence="1">
    <location>
        <begin position="345"/>
        <end position="365"/>
    </location>
</feature>
<feature type="compositionally biased region" description="Polar residues" evidence="1">
    <location>
        <begin position="127"/>
        <end position="140"/>
    </location>
</feature>
<feature type="compositionally biased region" description="Polar residues" evidence="1">
    <location>
        <begin position="922"/>
        <end position="935"/>
    </location>
</feature>
<feature type="compositionally biased region" description="Basic residues" evidence="1">
    <location>
        <begin position="578"/>
        <end position="588"/>
    </location>
</feature>
<feature type="compositionally biased region" description="Low complexity" evidence="1">
    <location>
        <begin position="1157"/>
        <end position="1175"/>
    </location>
</feature>
<evidence type="ECO:0000256" key="1">
    <source>
        <dbReference type="SAM" id="MobiDB-lite"/>
    </source>
</evidence>
<reference evidence="2 3" key="1">
    <citation type="submission" date="2024-01" db="EMBL/GenBank/DDBJ databases">
        <title>Comparative genomics of Cryptococcus and Kwoniella reveals pathogenesis evolution and contrasting modes of karyotype evolution via chromosome fusion or intercentromeric recombination.</title>
        <authorList>
            <person name="Coelho M.A."/>
            <person name="David-Palma M."/>
            <person name="Shea T."/>
            <person name="Bowers K."/>
            <person name="McGinley-Smith S."/>
            <person name="Mohammad A.W."/>
            <person name="Gnirke A."/>
            <person name="Yurkov A.M."/>
            <person name="Nowrousian M."/>
            <person name="Sun S."/>
            <person name="Cuomo C.A."/>
            <person name="Heitman J."/>
        </authorList>
    </citation>
    <scope>NUCLEOTIDE SEQUENCE [LARGE SCALE GENOMIC DNA]</scope>
    <source>
        <strain evidence="2 3">CBS 6074</strain>
    </source>
</reference>
<dbReference type="RefSeq" id="XP_066072890.1">
    <property type="nucleotide sequence ID" value="XM_066216793.1"/>
</dbReference>
<feature type="region of interest" description="Disordered" evidence="1">
    <location>
        <begin position="1"/>
        <end position="635"/>
    </location>
</feature>
<feature type="compositionally biased region" description="Polar residues" evidence="1">
    <location>
        <begin position="35"/>
        <end position="50"/>
    </location>
</feature>
<feature type="compositionally biased region" description="Basic and acidic residues" evidence="1">
    <location>
        <begin position="820"/>
        <end position="835"/>
    </location>
</feature>
<keyword evidence="3" id="KW-1185">Reference proteome</keyword>
<feature type="compositionally biased region" description="Basic and acidic residues" evidence="1">
    <location>
        <begin position="154"/>
        <end position="167"/>
    </location>
</feature>
<feature type="region of interest" description="Disordered" evidence="1">
    <location>
        <begin position="922"/>
        <end position="941"/>
    </location>
</feature>